<evidence type="ECO:0000256" key="1">
    <source>
        <dbReference type="SAM" id="MobiDB-lite"/>
    </source>
</evidence>
<accession>A0A0C3NNC8</accession>
<evidence type="ECO:0000313" key="3">
    <source>
        <dbReference type="Proteomes" id="UP000054217"/>
    </source>
</evidence>
<reference evidence="2 3" key="1">
    <citation type="submission" date="2014-04" db="EMBL/GenBank/DDBJ databases">
        <authorList>
            <consortium name="DOE Joint Genome Institute"/>
            <person name="Kuo A."/>
            <person name="Kohler A."/>
            <person name="Costa M.D."/>
            <person name="Nagy L.G."/>
            <person name="Floudas D."/>
            <person name="Copeland A."/>
            <person name="Barry K.W."/>
            <person name="Cichocki N."/>
            <person name="Veneault-Fourrey C."/>
            <person name="LaButti K."/>
            <person name="Lindquist E.A."/>
            <person name="Lipzen A."/>
            <person name="Lundell T."/>
            <person name="Morin E."/>
            <person name="Murat C."/>
            <person name="Sun H."/>
            <person name="Tunlid A."/>
            <person name="Henrissat B."/>
            <person name="Grigoriev I.V."/>
            <person name="Hibbett D.S."/>
            <person name="Martin F."/>
            <person name="Nordberg H.P."/>
            <person name="Cantor M.N."/>
            <person name="Hua S.X."/>
        </authorList>
    </citation>
    <scope>NUCLEOTIDE SEQUENCE [LARGE SCALE GENOMIC DNA]</scope>
    <source>
        <strain evidence="2 3">Marx 270</strain>
    </source>
</reference>
<dbReference type="OrthoDB" id="5800476at2759"/>
<feature type="region of interest" description="Disordered" evidence="1">
    <location>
        <begin position="1"/>
        <end position="39"/>
    </location>
</feature>
<protein>
    <submittedName>
        <fullName evidence="2">Uncharacterized protein</fullName>
    </submittedName>
</protein>
<organism evidence="2 3">
    <name type="scientific">Pisolithus tinctorius Marx 270</name>
    <dbReference type="NCBI Taxonomy" id="870435"/>
    <lineage>
        <taxon>Eukaryota</taxon>
        <taxon>Fungi</taxon>
        <taxon>Dikarya</taxon>
        <taxon>Basidiomycota</taxon>
        <taxon>Agaricomycotina</taxon>
        <taxon>Agaricomycetes</taxon>
        <taxon>Agaricomycetidae</taxon>
        <taxon>Boletales</taxon>
        <taxon>Sclerodermatineae</taxon>
        <taxon>Pisolithaceae</taxon>
        <taxon>Pisolithus</taxon>
    </lineage>
</organism>
<feature type="non-terminal residue" evidence="2">
    <location>
        <position position="1"/>
    </location>
</feature>
<dbReference type="EMBL" id="KN832034">
    <property type="protein sequence ID" value="KIN97140.1"/>
    <property type="molecule type" value="Genomic_DNA"/>
</dbReference>
<sequence>LQTSHSLSQFHPSQHKATQSPDGDQETSNQVSTTNLGFAKEFHDPKTHLHIQCMGNKNLTGTACCTSIITFTLWLNRPAMMTWSPLLTSSCISSMHTSPTRH</sequence>
<gene>
    <name evidence="2" type="ORF">M404DRAFT_972115</name>
</gene>
<reference evidence="3" key="2">
    <citation type="submission" date="2015-01" db="EMBL/GenBank/DDBJ databases">
        <title>Evolutionary Origins and Diversification of the Mycorrhizal Mutualists.</title>
        <authorList>
            <consortium name="DOE Joint Genome Institute"/>
            <consortium name="Mycorrhizal Genomics Consortium"/>
            <person name="Kohler A."/>
            <person name="Kuo A."/>
            <person name="Nagy L.G."/>
            <person name="Floudas D."/>
            <person name="Copeland A."/>
            <person name="Barry K.W."/>
            <person name="Cichocki N."/>
            <person name="Veneault-Fourrey C."/>
            <person name="LaButti K."/>
            <person name="Lindquist E.A."/>
            <person name="Lipzen A."/>
            <person name="Lundell T."/>
            <person name="Morin E."/>
            <person name="Murat C."/>
            <person name="Riley R."/>
            <person name="Ohm R."/>
            <person name="Sun H."/>
            <person name="Tunlid A."/>
            <person name="Henrissat B."/>
            <person name="Grigoriev I.V."/>
            <person name="Hibbett D.S."/>
            <person name="Martin F."/>
        </authorList>
    </citation>
    <scope>NUCLEOTIDE SEQUENCE [LARGE SCALE GENOMIC DNA]</scope>
    <source>
        <strain evidence="3">Marx 270</strain>
    </source>
</reference>
<dbReference type="HOGENOM" id="CLU_2284180_0_0_1"/>
<feature type="compositionally biased region" description="Polar residues" evidence="1">
    <location>
        <begin position="1"/>
        <end position="36"/>
    </location>
</feature>
<dbReference type="AlphaFoldDB" id="A0A0C3NNC8"/>
<keyword evidence="3" id="KW-1185">Reference proteome</keyword>
<name>A0A0C3NNC8_PISTI</name>
<dbReference type="InParanoid" id="A0A0C3NNC8"/>
<evidence type="ECO:0000313" key="2">
    <source>
        <dbReference type="EMBL" id="KIN97140.1"/>
    </source>
</evidence>
<proteinExistence type="predicted"/>
<dbReference type="Proteomes" id="UP000054217">
    <property type="component" value="Unassembled WGS sequence"/>
</dbReference>